<keyword evidence="1" id="KW-1133">Transmembrane helix</keyword>
<reference evidence="2 3" key="1">
    <citation type="journal article" date="2019" name="Nat. Med.">
        <title>A library of human gut bacterial isolates paired with longitudinal multiomics data enables mechanistic microbiome research.</title>
        <authorList>
            <person name="Poyet M."/>
            <person name="Groussin M."/>
            <person name="Gibbons S.M."/>
            <person name="Avila-Pacheco J."/>
            <person name="Jiang X."/>
            <person name="Kearney S.M."/>
            <person name="Perrotta A.R."/>
            <person name="Berdy B."/>
            <person name="Zhao S."/>
            <person name="Lieberman T.D."/>
            <person name="Swanson P.K."/>
            <person name="Smith M."/>
            <person name="Roesemann S."/>
            <person name="Alexander J.E."/>
            <person name="Rich S.A."/>
            <person name="Livny J."/>
            <person name="Vlamakis H."/>
            <person name="Clish C."/>
            <person name="Bullock K."/>
            <person name="Deik A."/>
            <person name="Scott J."/>
            <person name="Pierce K.A."/>
            <person name="Xavier R.J."/>
            <person name="Alm E.J."/>
        </authorList>
    </citation>
    <scope>NUCLEOTIDE SEQUENCE [LARGE SCALE GENOMIC DNA]</scope>
    <source>
        <strain evidence="2 3">BIOML-A4</strain>
    </source>
</reference>
<accession>A0A6A8UBT3</accession>
<feature type="transmembrane region" description="Helical" evidence="1">
    <location>
        <begin position="9"/>
        <end position="26"/>
    </location>
</feature>
<evidence type="ECO:0000256" key="1">
    <source>
        <dbReference type="SAM" id="Phobius"/>
    </source>
</evidence>
<feature type="transmembrane region" description="Helical" evidence="1">
    <location>
        <begin position="32"/>
        <end position="52"/>
    </location>
</feature>
<keyword evidence="1" id="KW-0812">Transmembrane</keyword>
<evidence type="ECO:0000313" key="2">
    <source>
        <dbReference type="EMBL" id="MTR27343.1"/>
    </source>
</evidence>
<proteinExistence type="predicted"/>
<protein>
    <recommendedName>
        <fullName evidence="4">GGDEF domain-containing protein</fullName>
    </recommendedName>
</protein>
<evidence type="ECO:0000313" key="3">
    <source>
        <dbReference type="Proteomes" id="UP000439678"/>
    </source>
</evidence>
<evidence type="ECO:0008006" key="4">
    <source>
        <dbReference type="Google" id="ProtNLM"/>
    </source>
</evidence>
<keyword evidence="1" id="KW-0472">Membrane</keyword>
<feature type="transmembrane region" description="Helical" evidence="1">
    <location>
        <begin position="85"/>
        <end position="105"/>
    </location>
</feature>
<dbReference type="AlphaFoldDB" id="A0A6A8UBT3"/>
<sequence>MSVKRDKKIWYWILCLIFFEALLFLYCNQVNPNLFMFEAFFLILGIAAVCFLTEILITWLIILSFALSIFVLVSGVVYLPLNDTLVLIFSFPLLMGILSKIKYYFYKFISSVQIEEVKASNAYRDLLEDKKPVQALLIHWSHEEQFFELSPREYNHLLTSIYHQISDKLDRFEQVFYVSEGSYLILSKNESRNLEKIYKTSLEEHLKEMTFTRGSSYQGIQFQSGFLVIDKKNSKKFDNYSELMSNLNRQLETDIIVEY</sequence>
<comment type="caution">
    <text evidence="2">The sequence shown here is derived from an EMBL/GenBank/DDBJ whole genome shotgun (WGS) entry which is preliminary data.</text>
</comment>
<gene>
    <name evidence="2" type="ORF">GMC65_03010</name>
</gene>
<dbReference type="Proteomes" id="UP000439678">
    <property type="component" value="Unassembled WGS sequence"/>
</dbReference>
<name>A0A6A8UBT3_STRSL</name>
<organism evidence="2 3">
    <name type="scientific">Streptococcus salivarius</name>
    <dbReference type="NCBI Taxonomy" id="1304"/>
    <lineage>
        <taxon>Bacteria</taxon>
        <taxon>Bacillati</taxon>
        <taxon>Bacillota</taxon>
        <taxon>Bacilli</taxon>
        <taxon>Lactobacillales</taxon>
        <taxon>Streptococcaceae</taxon>
        <taxon>Streptococcus</taxon>
    </lineage>
</organism>
<dbReference type="EMBL" id="WMYO01000002">
    <property type="protein sequence ID" value="MTR27343.1"/>
    <property type="molecule type" value="Genomic_DNA"/>
</dbReference>